<dbReference type="KEGG" id="nja:NSJP_2779"/>
<reference evidence="1 2" key="1">
    <citation type="submission" date="2017-03" db="EMBL/GenBank/DDBJ databases">
        <authorList>
            <person name="Afonso C.L."/>
            <person name="Miller P.J."/>
            <person name="Scott M.A."/>
            <person name="Spackman E."/>
            <person name="Goraichik I."/>
            <person name="Dimitrov K.M."/>
            <person name="Suarez D.L."/>
            <person name="Swayne D.E."/>
        </authorList>
    </citation>
    <scope>NUCLEOTIDE SEQUENCE [LARGE SCALE GENOMIC DNA]</scope>
    <source>
        <strain evidence="1">Genome sequencing of Nitrospira japonica strain NJ11</strain>
    </source>
</reference>
<evidence type="ECO:0000313" key="2">
    <source>
        <dbReference type="Proteomes" id="UP000192042"/>
    </source>
</evidence>
<keyword evidence="2" id="KW-1185">Reference proteome</keyword>
<dbReference type="RefSeq" id="WP_155970169.1">
    <property type="nucleotide sequence ID" value="NZ_LT828648.1"/>
</dbReference>
<dbReference type="EMBL" id="LT828648">
    <property type="protein sequence ID" value="SLM48946.1"/>
    <property type="molecule type" value="Genomic_DNA"/>
</dbReference>
<sequence>MSGRRLFPQHRMLTWLSSGVLALGLLSFVLGLTFSSESASISWAQPVVVDGEEADPLEDAIGSTVSDHQAASRIVLAGSRIGHHAPPWVTRGLVHDIVFFDLASRPPPVL</sequence>
<dbReference type="Proteomes" id="UP000192042">
    <property type="component" value="Chromosome I"/>
</dbReference>
<name>A0A1W1I7F7_9BACT</name>
<accession>A0A1W1I7F7</accession>
<protein>
    <submittedName>
        <fullName evidence="1">Uncharacterized protein</fullName>
    </submittedName>
</protein>
<organism evidence="1 2">
    <name type="scientific">Nitrospira japonica</name>
    <dbReference type="NCBI Taxonomy" id="1325564"/>
    <lineage>
        <taxon>Bacteria</taxon>
        <taxon>Pseudomonadati</taxon>
        <taxon>Nitrospirota</taxon>
        <taxon>Nitrospiria</taxon>
        <taxon>Nitrospirales</taxon>
        <taxon>Nitrospiraceae</taxon>
        <taxon>Nitrospira</taxon>
    </lineage>
</organism>
<evidence type="ECO:0000313" key="1">
    <source>
        <dbReference type="EMBL" id="SLM48946.1"/>
    </source>
</evidence>
<dbReference type="AlphaFoldDB" id="A0A1W1I7F7"/>
<proteinExistence type="predicted"/>
<gene>
    <name evidence="1" type="ORF">NSJP_2779</name>
</gene>
<dbReference type="STRING" id="1325564.NSJP_2779"/>